<dbReference type="InterPro" id="IPR011600">
    <property type="entry name" value="Pept_C14_caspase"/>
</dbReference>
<dbReference type="EMBL" id="JAYFSI010000002">
    <property type="protein sequence ID" value="MEA5360964.1"/>
    <property type="molecule type" value="Genomic_DNA"/>
</dbReference>
<evidence type="ECO:0000259" key="3">
    <source>
        <dbReference type="Pfam" id="PF00656"/>
    </source>
</evidence>
<dbReference type="InterPro" id="IPR018247">
    <property type="entry name" value="EF_Hand_1_Ca_BS"/>
</dbReference>
<dbReference type="Proteomes" id="UP001304298">
    <property type="component" value="Unassembled WGS sequence"/>
</dbReference>
<accession>A0ABU5R5Q2</accession>
<dbReference type="InterPro" id="IPR029030">
    <property type="entry name" value="Caspase-like_dom_sf"/>
</dbReference>
<dbReference type="PROSITE" id="PS00018">
    <property type="entry name" value="EF_HAND_1"/>
    <property type="match status" value="1"/>
</dbReference>
<evidence type="ECO:0000256" key="1">
    <source>
        <dbReference type="SAM" id="MobiDB-lite"/>
    </source>
</evidence>
<dbReference type="NCBIfam" id="NF047832">
    <property type="entry name" value="caspase_w_EACC1"/>
    <property type="match status" value="1"/>
</dbReference>
<feature type="domain" description="Peptidase C14 caspase" evidence="3">
    <location>
        <begin position="1"/>
        <end position="232"/>
    </location>
</feature>
<sequence length="579" mass="61685">MALLVATSDYTDPGLKPLRGPLREVDELRDLLADPDIGAFEVRVVANRSTQDLRVAIGRLFSEATRHDLLLLHISGHGVKDAGGRLHFAASDTRLDLLSATGLPAEFVRDEVERSAARQVVLWLDCCFSGAFPAGHVPKSGIRFDVVDQLAAKPSRGCLVMTASNHLEYAFETGSEHSPIGPSVPSIFTEAIVAGLRSGDADLDSDGRIEAAELYNYVYDRVRSRTPHQTPTRNDRGSGPVYLAHSRKGQSLPHELDPELRAALFSKYDSIRFEARQVLHETAAAGDVTAIETLRRLGNDELARDLVPSAPEPVTSGPVRLSREKALSGVPTGRQSAGGDVEGAPNADVSEKPAALSGPLSPSAKRTRWRLGRRRSDPSRDLQRDLDRPRKATLLSRQDLGTHSRAQRMVRVALVVASVIGLVAIIIVSWYLSVEDGPVVPENGYELAWAAGGAPDGQSAGATVARHVPVTLGSPAVRPELTMGLRAHGTLPATSYLRGTLSVDEKAKMCGPLTVLVGTGKTFVTLHVGMGAGSSVAVPSSIGPLAGSDRVTFTIDSSVATEEPCGAVTLNFDNLVMTS</sequence>
<keyword evidence="2" id="KW-0812">Transmembrane</keyword>
<dbReference type="SUPFAM" id="SSF52129">
    <property type="entry name" value="Caspase-like"/>
    <property type="match status" value="1"/>
</dbReference>
<reference evidence="4 5" key="1">
    <citation type="submission" date="2023-12" db="EMBL/GenBank/DDBJ databases">
        <title>Amycolatopsis sp. V23-08.</title>
        <authorList>
            <person name="Somphong A."/>
        </authorList>
    </citation>
    <scope>NUCLEOTIDE SEQUENCE [LARGE SCALE GENOMIC DNA]</scope>
    <source>
        <strain evidence="4 5">V23-08</strain>
    </source>
</reference>
<feature type="transmembrane region" description="Helical" evidence="2">
    <location>
        <begin position="412"/>
        <end position="432"/>
    </location>
</feature>
<feature type="region of interest" description="Disordered" evidence="1">
    <location>
        <begin position="306"/>
        <end position="399"/>
    </location>
</feature>
<dbReference type="Gene3D" id="3.40.50.1460">
    <property type="match status" value="1"/>
</dbReference>
<organism evidence="4 5">
    <name type="scientific">Amycolatopsis heterodermiae</name>
    <dbReference type="NCBI Taxonomy" id="3110235"/>
    <lineage>
        <taxon>Bacteria</taxon>
        <taxon>Bacillati</taxon>
        <taxon>Actinomycetota</taxon>
        <taxon>Actinomycetes</taxon>
        <taxon>Pseudonocardiales</taxon>
        <taxon>Pseudonocardiaceae</taxon>
        <taxon>Amycolatopsis</taxon>
    </lineage>
</organism>
<proteinExistence type="predicted"/>
<dbReference type="Pfam" id="PF00656">
    <property type="entry name" value="Peptidase_C14"/>
    <property type="match status" value="1"/>
</dbReference>
<dbReference type="RefSeq" id="WP_323327566.1">
    <property type="nucleotide sequence ID" value="NZ_JAYFSI010000002.1"/>
</dbReference>
<name>A0ABU5R5Q2_9PSEU</name>
<keyword evidence="5" id="KW-1185">Reference proteome</keyword>
<keyword evidence="2" id="KW-0472">Membrane</keyword>
<feature type="compositionally biased region" description="Basic and acidic residues" evidence="1">
    <location>
        <begin position="374"/>
        <end position="390"/>
    </location>
</feature>
<comment type="caution">
    <text evidence="4">The sequence shown here is derived from an EMBL/GenBank/DDBJ whole genome shotgun (WGS) entry which is preliminary data.</text>
</comment>
<gene>
    <name evidence="4" type="ORF">VA596_15555</name>
</gene>
<evidence type="ECO:0000313" key="5">
    <source>
        <dbReference type="Proteomes" id="UP001304298"/>
    </source>
</evidence>
<protein>
    <submittedName>
        <fullName evidence="4">Caspase family protein</fullName>
    </submittedName>
</protein>
<keyword evidence="2" id="KW-1133">Transmembrane helix</keyword>
<evidence type="ECO:0000313" key="4">
    <source>
        <dbReference type="EMBL" id="MEA5360964.1"/>
    </source>
</evidence>
<evidence type="ECO:0000256" key="2">
    <source>
        <dbReference type="SAM" id="Phobius"/>
    </source>
</evidence>